<name>A0A166DAF0_9EURY</name>
<dbReference type="AlphaFoldDB" id="A0A166DAF0"/>
<dbReference type="Pfam" id="PF12705">
    <property type="entry name" value="PDDEXK_1"/>
    <property type="match status" value="1"/>
</dbReference>
<dbReference type="Proteomes" id="UP000077066">
    <property type="component" value="Unassembled WGS sequence"/>
</dbReference>
<evidence type="ECO:0000259" key="1">
    <source>
        <dbReference type="Pfam" id="PF12705"/>
    </source>
</evidence>
<dbReference type="InterPro" id="IPR011604">
    <property type="entry name" value="PDDEXK-like_dom_sf"/>
</dbReference>
<dbReference type="EMBL" id="LWMT01000098">
    <property type="protein sequence ID" value="KZX15378.1"/>
    <property type="molecule type" value="Genomic_DNA"/>
</dbReference>
<proteinExistence type="predicted"/>
<evidence type="ECO:0000313" key="3">
    <source>
        <dbReference type="Proteomes" id="UP000077066"/>
    </source>
</evidence>
<comment type="caution">
    <text evidence="2">The sequence shown here is derived from an EMBL/GenBank/DDBJ whole genome shotgun (WGS) entry which is preliminary data.</text>
</comment>
<reference evidence="2 3" key="1">
    <citation type="submission" date="2016-04" db="EMBL/GenBank/DDBJ databases">
        <title>Genome sequence of Methanobrevibacter filiformis DSM 11501.</title>
        <authorList>
            <person name="Poehlein A."/>
            <person name="Seedorf H."/>
            <person name="Daniel R."/>
        </authorList>
    </citation>
    <scope>NUCLEOTIDE SEQUENCE [LARGE SCALE GENOMIC DNA]</scope>
    <source>
        <strain evidence="2 3">DSM 11501</strain>
    </source>
</reference>
<dbReference type="STRING" id="55758.MBFIL_06790"/>
<dbReference type="PATRIC" id="fig|55758.3.peg.759"/>
<evidence type="ECO:0000313" key="2">
    <source>
        <dbReference type="EMBL" id="KZX15378.1"/>
    </source>
</evidence>
<protein>
    <submittedName>
        <fullName evidence="2">PD-(D/E)XK nuclease superfamily protein</fullName>
    </submittedName>
</protein>
<gene>
    <name evidence="2" type="ORF">MBFIL_06790</name>
</gene>
<accession>A0A166DAF0</accession>
<organism evidence="2 3">
    <name type="scientific">Methanobrevibacter filiformis</name>
    <dbReference type="NCBI Taxonomy" id="55758"/>
    <lineage>
        <taxon>Archaea</taxon>
        <taxon>Methanobacteriati</taxon>
        <taxon>Methanobacteriota</taxon>
        <taxon>Methanomada group</taxon>
        <taxon>Methanobacteria</taxon>
        <taxon>Methanobacteriales</taxon>
        <taxon>Methanobacteriaceae</taxon>
        <taxon>Methanobrevibacter</taxon>
    </lineage>
</organism>
<dbReference type="RefSeq" id="WP_066971533.1">
    <property type="nucleotide sequence ID" value="NZ_LWMT01000098.1"/>
</dbReference>
<feature type="domain" description="PD-(D/E)XK endonuclease-like" evidence="1">
    <location>
        <begin position="53"/>
        <end position="225"/>
    </location>
</feature>
<dbReference type="Gene3D" id="3.90.320.10">
    <property type="match status" value="1"/>
</dbReference>
<dbReference type="InterPro" id="IPR038726">
    <property type="entry name" value="PDDEXK_AddAB-type"/>
</dbReference>
<dbReference type="OrthoDB" id="69128at2157"/>
<keyword evidence="3" id="KW-1185">Reference proteome</keyword>
<sequence length="227" mass="26906">MKYKLVRNRKEHNLKNHAEIKGIQILNEKNLFPISWLNQQGYCEYSLYLEHFKKIETMPTQAMVEGVKEHKKLEDKFNEIAVECTFSETLGYSKEEKIISREFFVLSEIHGIMGYIDEIWMMPSEFIIIDDKPGKIPYHSLINQVLAYALAFKSMIGEDNRKIKVALRERGTDNIFWIDEFDENNENSIKFLINRMNGLFEGIKPFIPTKNKNKCNKCRFQSYCEHF</sequence>